<dbReference type="PANTHER" id="PTHR12771:SF51">
    <property type="entry name" value="LD01482P"/>
    <property type="match status" value="1"/>
</dbReference>
<dbReference type="Proteomes" id="UP000079169">
    <property type="component" value="Unplaced"/>
</dbReference>
<dbReference type="InterPro" id="IPR006816">
    <property type="entry name" value="ELMO_dom"/>
</dbReference>
<feature type="domain" description="ELMO" evidence="2">
    <location>
        <begin position="158"/>
        <end position="313"/>
    </location>
</feature>
<protein>
    <submittedName>
        <fullName evidence="5">ELMO domain-containing protein 2 isoform X1</fullName>
    </submittedName>
    <submittedName>
        <fullName evidence="4">ELMO domain-containing protein 2 isoform X2</fullName>
    </submittedName>
</protein>
<evidence type="ECO:0000313" key="4">
    <source>
        <dbReference type="RefSeq" id="XP_008474360.2"/>
    </source>
</evidence>
<dbReference type="PaxDb" id="121845-A0A1S3D4R3"/>
<keyword evidence="1" id="KW-1133">Transmembrane helix</keyword>
<name>A0A1S3D4R3_DIACI</name>
<sequence>MVFYWYVIVSLVSIMFYYLRPVWYSVYFSYVRPLFKWILRKTTRLCELQRICYGENHGARRSLGVEYSLSHSRRYELQELIKFLNKMAVERKLHGNGLMMSVKGSVDTILLVKKINPTVHVSFVKAISRCIEHIWGYRQLKQEITLLARTQYDAENAEHEEKLLRLWQMLKPDVPLNSRVTKQWQTIGFQGDDPKTDFRGMGILGLDNLLHFASEYPTTAQHVLQHSLHPQYGYAFAIVGINLTSLAYHLFQDDAAKTIVYNSCKSLPSINVFHHFYCYLFYEFDRVWMESKPCVMDFSNVKTKFENNIRSLLSNSSVLLKTDLSIDIV</sequence>
<dbReference type="RefSeq" id="XP_008474360.2">
    <property type="nucleotide sequence ID" value="XM_008476138.3"/>
</dbReference>
<reference evidence="4 5" key="1">
    <citation type="submission" date="2025-04" db="UniProtKB">
        <authorList>
            <consortium name="RefSeq"/>
        </authorList>
    </citation>
    <scope>IDENTIFICATION</scope>
</reference>
<dbReference type="PROSITE" id="PS51335">
    <property type="entry name" value="ELMO"/>
    <property type="match status" value="1"/>
</dbReference>
<evidence type="ECO:0000259" key="2">
    <source>
        <dbReference type="PROSITE" id="PS51335"/>
    </source>
</evidence>
<proteinExistence type="predicted"/>
<dbReference type="PANTHER" id="PTHR12771">
    <property type="entry name" value="ENGULFMENT AND CELL MOTILITY"/>
    <property type="match status" value="1"/>
</dbReference>
<dbReference type="AlphaFoldDB" id="A0A1S3D4R3"/>
<dbReference type="STRING" id="121845.A0A1S3D4R3"/>
<feature type="transmembrane region" description="Helical" evidence="1">
    <location>
        <begin position="6"/>
        <end position="31"/>
    </location>
</feature>
<organism evidence="3 4">
    <name type="scientific">Diaphorina citri</name>
    <name type="common">Asian citrus psyllid</name>
    <dbReference type="NCBI Taxonomy" id="121845"/>
    <lineage>
        <taxon>Eukaryota</taxon>
        <taxon>Metazoa</taxon>
        <taxon>Ecdysozoa</taxon>
        <taxon>Arthropoda</taxon>
        <taxon>Hexapoda</taxon>
        <taxon>Insecta</taxon>
        <taxon>Pterygota</taxon>
        <taxon>Neoptera</taxon>
        <taxon>Paraneoptera</taxon>
        <taxon>Hemiptera</taxon>
        <taxon>Sternorrhyncha</taxon>
        <taxon>Psylloidea</taxon>
        <taxon>Psyllidae</taxon>
        <taxon>Diaphorininae</taxon>
        <taxon>Diaphorina</taxon>
    </lineage>
</organism>
<dbReference type="GeneID" id="103511413"/>
<evidence type="ECO:0000256" key="1">
    <source>
        <dbReference type="SAM" id="Phobius"/>
    </source>
</evidence>
<gene>
    <name evidence="4 5" type="primary">LOC103511413</name>
</gene>
<dbReference type="GO" id="GO:0005096">
    <property type="term" value="F:GTPase activator activity"/>
    <property type="evidence" value="ECO:0007669"/>
    <property type="project" value="TreeGrafter"/>
</dbReference>
<dbReference type="InterPro" id="IPR050868">
    <property type="entry name" value="ELMO_domain-containing"/>
</dbReference>
<keyword evidence="3" id="KW-1185">Reference proteome</keyword>
<dbReference type="Pfam" id="PF04727">
    <property type="entry name" value="ELMO_CED12"/>
    <property type="match status" value="1"/>
</dbReference>
<dbReference type="OMA" id="PHFQQTF"/>
<evidence type="ECO:0000313" key="3">
    <source>
        <dbReference type="Proteomes" id="UP000079169"/>
    </source>
</evidence>
<evidence type="ECO:0000313" key="5">
    <source>
        <dbReference type="RefSeq" id="XP_026680981.1"/>
    </source>
</evidence>
<accession>A0A1S3D4R3</accession>
<keyword evidence="1" id="KW-0812">Transmembrane</keyword>
<dbReference type="RefSeq" id="XP_026680981.1">
    <property type="nucleotide sequence ID" value="XM_026825180.1"/>
</dbReference>
<keyword evidence="1" id="KW-0472">Membrane</keyword>
<dbReference type="KEGG" id="dci:103511413"/>